<feature type="compositionally biased region" description="Basic and acidic residues" evidence="8">
    <location>
        <begin position="743"/>
        <end position="772"/>
    </location>
</feature>
<evidence type="ECO:0000256" key="1">
    <source>
        <dbReference type="ARBA" id="ARBA00022723"/>
    </source>
</evidence>
<evidence type="ECO:0000256" key="8">
    <source>
        <dbReference type="SAM" id="MobiDB-lite"/>
    </source>
</evidence>
<dbReference type="RefSeq" id="XP_025348156.1">
    <property type="nucleotide sequence ID" value="XM_025489570.1"/>
</dbReference>
<dbReference type="PROSITE" id="PS00463">
    <property type="entry name" value="ZN2_CY6_FUNGAL_1"/>
    <property type="match status" value="1"/>
</dbReference>
<organism evidence="10 11">
    <name type="scientific">Pseudomicrostroma glucosiphilum</name>
    <dbReference type="NCBI Taxonomy" id="1684307"/>
    <lineage>
        <taxon>Eukaryota</taxon>
        <taxon>Fungi</taxon>
        <taxon>Dikarya</taxon>
        <taxon>Basidiomycota</taxon>
        <taxon>Ustilaginomycotina</taxon>
        <taxon>Exobasidiomycetes</taxon>
        <taxon>Microstromatales</taxon>
        <taxon>Microstromatales incertae sedis</taxon>
        <taxon>Pseudomicrostroma</taxon>
    </lineage>
</organism>
<dbReference type="STRING" id="1684307.A0A316U6W0"/>
<feature type="region of interest" description="Disordered" evidence="8">
    <location>
        <begin position="717"/>
        <end position="825"/>
    </location>
</feature>
<keyword evidence="5" id="KW-0804">Transcription</keyword>
<dbReference type="PANTHER" id="PTHR47659">
    <property type="entry name" value="ZN(II)2CYS6 TRANSCRIPTION FACTOR (EUROFUNG)-RELATED"/>
    <property type="match status" value="1"/>
</dbReference>
<proteinExistence type="predicted"/>
<dbReference type="CDD" id="cd00067">
    <property type="entry name" value="GAL4"/>
    <property type="match status" value="1"/>
</dbReference>
<dbReference type="GO" id="GO:0003677">
    <property type="term" value="F:DNA binding"/>
    <property type="evidence" value="ECO:0007669"/>
    <property type="project" value="UniProtKB-KW"/>
</dbReference>
<feature type="compositionally biased region" description="Polar residues" evidence="8">
    <location>
        <begin position="50"/>
        <end position="74"/>
    </location>
</feature>
<feature type="compositionally biased region" description="Basic and acidic residues" evidence="8">
    <location>
        <begin position="666"/>
        <end position="678"/>
    </location>
</feature>
<accession>A0A316U6W0</accession>
<dbReference type="SMART" id="SM00066">
    <property type="entry name" value="GAL4"/>
    <property type="match status" value="1"/>
</dbReference>
<reference evidence="10 11" key="1">
    <citation type="journal article" date="2018" name="Mol. Biol. Evol.">
        <title>Broad Genomic Sampling Reveals a Smut Pathogenic Ancestry of the Fungal Clade Ustilaginomycotina.</title>
        <authorList>
            <person name="Kijpornyongpan T."/>
            <person name="Mondo S.J."/>
            <person name="Barry K."/>
            <person name="Sandor L."/>
            <person name="Lee J."/>
            <person name="Lipzen A."/>
            <person name="Pangilinan J."/>
            <person name="LaButti K."/>
            <person name="Hainaut M."/>
            <person name="Henrissat B."/>
            <person name="Grigoriev I.V."/>
            <person name="Spatafora J.W."/>
            <person name="Aime M.C."/>
        </authorList>
    </citation>
    <scope>NUCLEOTIDE SEQUENCE [LARGE SCALE GENOMIC DNA]</scope>
    <source>
        <strain evidence="10 11">MCA 4718</strain>
    </source>
</reference>
<sequence>MSGESYPRSAAHGQPGSSASSSNTIRLPRLDALDNSSADGPLPSHMGRNRSISSASYHSRPPYTSQMEVSTSWSPRVESWSDRPIGDRQRPPPLFSTSASTPSEEAWRADPRSIAPSHAVPQLPRPQRRSTMMSGALPPLAALQHSGPPERGYVPTMHSPKMETHIAGLTMGSPSGSRAPPPLNWASAGAASSSADHRPMDGRDHHLLARTMSFPPPIAPPDENDIAASNRKGAKAHVSSACLNCKRAHLACDAERPCRRCSKLGKTATCVDVQHKKRGRPRLKEREAAASGGATKTSPNLASSGSTDSGWSPSADATGHYHSGGLTTTDWSPSPEAQDMRTTLSLATSGRSRTFSAASAEMIALDSAPLRQTAMVTTILCGTDLVTAHVSQESQYLCGLLPSQLCHRSLLDIVAPDDTGRLHNAWSRLLSPVGLAPAPFPAAGLEMMRRTSCKLLRPARGTIFIEETLRIRTGERHSIPCSVRLHLGGAFGLDLYRPESKQHAFVVCSIVPLDGRMSEMAASSLHPSSTRISMTEYPALSQGEAVFRSPVGSPPQAAMDALSLQSHWTPRSSQRGSVREEVMVQSPPMMSGWSHETSPRRKKRSSDGVLLYRPAKSPSLSPPPISRGPPALAAALNVSTGSHKAVRPIIPSSLTRTHSVLPSSSERYHEAGRFDGDGSGHVANGTSSSPGRPRQAPPPQLQYGVHRPFSSAILPFSTQRPSTMRPPACRSAATQELHSVPLHRTDYDTLSDSRQHDSADRHHGHGYTDDSSSRASITMDRSASTAGSTPLMLRRKGDSEARLANLVPSARSSESGAEGLGTVAC</sequence>
<keyword evidence="6" id="KW-0539">Nucleus</keyword>
<feature type="compositionally biased region" description="Polar residues" evidence="8">
    <location>
        <begin position="773"/>
        <end position="788"/>
    </location>
</feature>
<feature type="region of interest" description="Disordered" evidence="8">
    <location>
        <begin position="657"/>
        <end position="705"/>
    </location>
</feature>
<evidence type="ECO:0000256" key="4">
    <source>
        <dbReference type="ARBA" id="ARBA00023125"/>
    </source>
</evidence>
<dbReference type="Pfam" id="PF00172">
    <property type="entry name" value="Zn_clus"/>
    <property type="match status" value="1"/>
</dbReference>
<feature type="compositionally biased region" description="Basic and acidic residues" evidence="8">
    <location>
        <begin position="79"/>
        <end position="90"/>
    </location>
</feature>
<feature type="region of interest" description="Disordered" evidence="8">
    <location>
        <begin position="566"/>
        <end position="628"/>
    </location>
</feature>
<dbReference type="InterPro" id="IPR050335">
    <property type="entry name" value="ERT1_acuK_gluconeogen_tf"/>
</dbReference>
<keyword evidence="2" id="KW-0862">Zinc</keyword>
<feature type="compositionally biased region" description="Polar residues" evidence="8">
    <location>
        <begin position="566"/>
        <end position="576"/>
    </location>
</feature>
<dbReference type="EMBL" id="KZ819326">
    <property type="protein sequence ID" value="PWN20996.1"/>
    <property type="molecule type" value="Genomic_DNA"/>
</dbReference>
<keyword evidence="3" id="KW-0805">Transcription regulation</keyword>
<dbReference type="SUPFAM" id="SSF57701">
    <property type="entry name" value="Zn2/Cys6 DNA-binding domain"/>
    <property type="match status" value="1"/>
</dbReference>
<dbReference type="PANTHER" id="PTHR47659:SF4">
    <property type="entry name" value="ZN(II)2CYS6 TRANSCRIPTION FACTOR (EUROFUNG)"/>
    <property type="match status" value="1"/>
</dbReference>
<evidence type="ECO:0000256" key="7">
    <source>
        <dbReference type="ARBA" id="ARBA00040903"/>
    </source>
</evidence>
<evidence type="ECO:0000256" key="5">
    <source>
        <dbReference type="ARBA" id="ARBA00023163"/>
    </source>
</evidence>
<keyword evidence="11" id="KW-1185">Reference proteome</keyword>
<feature type="region of interest" description="Disordered" evidence="8">
    <location>
        <begin position="1"/>
        <end position="132"/>
    </location>
</feature>
<evidence type="ECO:0000313" key="11">
    <source>
        <dbReference type="Proteomes" id="UP000245942"/>
    </source>
</evidence>
<dbReference type="Proteomes" id="UP000245942">
    <property type="component" value="Unassembled WGS sequence"/>
</dbReference>
<evidence type="ECO:0000313" key="10">
    <source>
        <dbReference type="EMBL" id="PWN20996.1"/>
    </source>
</evidence>
<gene>
    <name evidence="10" type="ORF">BCV69DRAFT_180995</name>
</gene>
<dbReference type="GO" id="GO:0000981">
    <property type="term" value="F:DNA-binding transcription factor activity, RNA polymerase II-specific"/>
    <property type="evidence" value="ECO:0007669"/>
    <property type="project" value="InterPro"/>
</dbReference>
<evidence type="ECO:0000256" key="3">
    <source>
        <dbReference type="ARBA" id="ARBA00023015"/>
    </source>
</evidence>
<feature type="compositionally biased region" description="Low complexity" evidence="8">
    <location>
        <begin position="303"/>
        <end position="314"/>
    </location>
</feature>
<protein>
    <recommendedName>
        <fullName evidence="7">Transcription activator of gluconeogenesis ERT1</fullName>
    </recommendedName>
</protein>
<dbReference type="InterPro" id="IPR001138">
    <property type="entry name" value="Zn2Cys6_DnaBD"/>
</dbReference>
<feature type="region of interest" description="Disordered" evidence="8">
    <location>
        <begin position="276"/>
        <end position="341"/>
    </location>
</feature>
<evidence type="ECO:0000256" key="6">
    <source>
        <dbReference type="ARBA" id="ARBA00023242"/>
    </source>
</evidence>
<evidence type="ECO:0000259" key="9">
    <source>
        <dbReference type="PROSITE" id="PS50048"/>
    </source>
</evidence>
<keyword evidence="1" id="KW-0479">Metal-binding</keyword>
<name>A0A316U6W0_9BASI</name>
<dbReference type="AlphaFoldDB" id="A0A316U6W0"/>
<dbReference type="GO" id="GO:0008270">
    <property type="term" value="F:zinc ion binding"/>
    <property type="evidence" value="ECO:0007669"/>
    <property type="project" value="InterPro"/>
</dbReference>
<dbReference type="GeneID" id="37011304"/>
<evidence type="ECO:0000256" key="2">
    <source>
        <dbReference type="ARBA" id="ARBA00022833"/>
    </source>
</evidence>
<dbReference type="OrthoDB" id="411251at2759"/>
<feature type="domain" description="Zn(2)-C6 fungal-type" evidence="9">
    <location>
        <begin position="241"/>
        <end position="272"/>
    </location>
</feature>
<dbReference type="InterPro" id="IPR036864">
    <property type="entry name" value="Zn2-C6_fun-type_DNA-bd_sf"/>
</dbReference>
<feature type="compositionally biased region" description="Polar residues" evidence="8">
    <location>
        <begin position="15"/>
        <end position="25"/>
    </location>
</feature>
<keyword evidence="4" id="KW-0238">DNA-binding</keyword>
<dbReference type="PROSITE" id="PS50048">
    <property type="entry name" value="ZN2_CY6_FUNGAL_2"/>
    <property type="match status" value="1"/>
</dbReference>